<dbReference type="Proteomes" id="UP001497623">
    <property type="component" value="Unassembled WGS sequence"/>
</dbReference>
<dbReference type="EMBL" id="CAXKWB010003304">
    <property type="protein sequence ID" value="CAL4068907.1"/>
    <property type="molecule type" value="Genomic_DNA"/>
</dbReference>
<name>A0AAV2Q4U5_MEGNR</name>
<accession>A0AAV2Q4U5</accession>
<keyword evidence="2" id="KW-1185">Reference proteome</keyword>
<organism evidence="1 2">
    <name type="scientific">Meganyctiphanes norvegica</name>
    <name type="common">Northern krill</name>
    <name type="synonym">Thysanopoda norvegica</name>
    <dbReference type="NCBI Taxonomy" id="48144"/>
    <lineage>
        <taxon>Eukaryota</taxon>
        <taxon>Metazoa</taxon>
        <taxon>Ecdysozoa</taxon>
        <taxon>Arthropoda</taxon>
        <taxon>Crustacea</taxon>
        <taxon>Multicrustacea</taxon>
        <taxon>Malacostraca</taxon>
        <taxon>Eumalacostraca</taxon>
        <taxon>Eucarida</taxon>
        <taxon>Euphausiacea</taxon>
        <taxon>Euphausiidae</taxon>
        <taxon>Meganyctiphanes</taxon>
    </lineage>
</organism>
<sequence>MHLGNVISSNIFDSVNYGISKFNASFNYFMSSFGICQSSVKNKLFVQYCTSFYGSQIWPIYNTDTINKISVKWRIALRRIWNLQYNTHCDLLPLIASQAPIDIQLKCRFLKFYRSAINSENTLIKYLSNRMTCAYKSTM</sequence>
<dbReference type="AlphaFoldDB" id="A0AAV2Q4U5"/>
<gene>
    <name evidence="1" type="ORF">MNOR_LOCUS7473</name>
</gene>
<reference evidence="1 2" key="1">
    <citation type="submission" date="2024-05" db="EMBL/GenBank/DDBJ databases">
        <authorList>
            <person name="Wallberg A."/>
        </authorList>
    </citation>
    <scope>NUCLEOTIDE SEQUENCE [LARGE SCALE GENOMIC DNA]</scope>
</reference>
<evidence type="ECO:0008006" key="3">
    <source>
        <dbReference type="Google" id="ProtNLM"/>
    </source>
</evidence>
<evidence type="ECO:0000313" key="2">
    <source>
        <dbReference type="Proteomes" id="UP001497623"/>
    </source>
</evidence>
<protein>
    <recommendedName>
        <fullName evidence="3">Reverse transcriptase</fullName>
    </recommendedName>
</protein>
<feature type="non-terminal residue" evidence="1">
    <location>
        <position position="139"/>
    </location>
</feature>
<evidence type="ECO:0000313" key="1">
    <source>
        <dbReference type="EMBL" id="CAL4068907.1"/>
    </source>
</evidence>
<comment type="caution">
    <text evidence="1">The sequence shown here is derived from an EMBL/GenBank/DDBJ whole genome shotgun (WGS) entry which is preliminary data.</text>
</comment>
<proteinExistence type="predicted"/>